<dbReference type="CDD" id="cd00009">
    <property type="entry name" value="AAA"/>
    <property type="match status" value="1"/>
</dbReference>
<name>A0A839JXJ9_9FIRM</name>
<keyword evidence="3" id="KW-1185">Reference proteome</keyword>
<accession>A0A839JXJ9</accession>
<evidence type="ECO:0000259" key="1">
    <source>
        <dbReference type="SMART" id="SM00382"/>
    </source>
</evidence>
<keyword evidence="2" id="KW-0547">Nucleotide-binding</keyword>
<organism evidence="2 3">
    <name type="scientific">Variimorphobacter saccharofermentans</name>
    <dbReference type="NCBI Taxonomy" id="2755051"/>
    <lineage>
        <taxon>Bacteria</taxon>
        <taxon>Bacillati</taxon>
        <taxon>Bacillota</taxon>
        <taxon>Clostridia</taxon>
        <taxon>Lachnospirales</taxon>
        <taxon>Lachnospiraceae</taxon>
        <taxon>Variimorphobacter</taxon>
    </lineage>
</organism>
<evidence type="ECO:0000313" key="2">
    <source>
        <dbReference type="EMBL" id="MBB2182160.1"/>
    </source>
</evidence>
<evidence type="ECO:0000313" key="3">
    <source>
        <dbReference type="Proteomes" id="UP000574276"/>
    </source>
</evidence>
<dbReference type="NCBIfam" id="NF005992">
    <property type="entry name" value="PRK08116.1"/>
    <property type="match status" value="1"/>
</dbReference>
<feature type="domain" description="AAA+ ATPase" evidence="1">
    <location>
        <begin position="111"/>
        <end position="233"/>
    </location>
</feature>
<sequence>MDKEKFFIGKDGLEYCEVCREPVERYIPKYAQDLFGMKTHPRQCACVRMRMEKERQERKEQEHRQEVEKNIKICFPERAMRDWNFTNDDGSNPYMKYAKQYVEHWDEVKKKGMGMLLWGDVGTGKSYMAACIANALLEQEKRVLMTNFTTISNGVFAAIDKNDYIEAVCGYDLLILDDLGSERNSGFVVESVFSVLDRRVCSGKPMIITTNLTVREMRETQNLDYKRIYDRVLGSCQPICIKGESHRREKENQNKRAFEQIFREEESE</sequence>
<dbReference type="SUPFAM" id="SSF52540">
    <property type="entry name" value="P-loop containing nucleoside triphosphate hydrolases"/>
    <property type="match status" value="1"/>
</dbReference>
<dbReference type="InterPro" id="IPR003593">
    <property type="entry name" value="AAA+_ATPase"/>
</dbReference>
<dbReference type="Gene3D" id="3.40.50.300">
    <property type="entry name" value="P-loop containing nucleotide triphosphate hydrolases"/>
    <property type="match status" value="1"/>
</dbReference>
<dbReference type="InterPro" id="IPR002611">
    <property type="entry name" value="IstB_ATP-bd"/>
</dbReference>
<comment type="caution">
    <text evidence="2">The sequence shown here is derived from an EMBL/GenBank/DDBJ whole genome shotgun (WGS) entry which is preliminary data.</text>
</comment>
<dbReference type="PANTHER" id="PTHR30050:SF4">
    <property type="entry name" value="ATP-BINDING PROTEIN RV3427C IN INSERTION SEQUENCE-RELATED"/>
    <property type="match status" value="1"/>
</dbReference>
<dbReference type="Proteomes" id="UP000574276">
    <property type="component" value="Unassembled WGS sequence"/>
</dbReference>
<dbReference type="RefSeq" id="WP_228351888.1">
    <property type="nucleotide sequence ID" value="NZ_JACEGA010000001.1"/>
</dbReference>
<dbReference type="InterPro" id="IPR027417">
    <property type="entry name" value="P-loop_NTPase"/>
</dbReference>
<dbReference type="AlphaFoldDB" id="A0A839JXJ9"/>
<protein>
    <submittedName>
        <fullName evidence="2">ATP-binding protein</fullName>
    </submittedName>
</protein>
<gene>
    <name evidence="2" type="ORF">H0486_04635</name>
</gene>
<keyword evidence="2" id="KW-0067">ATP-binding</keyword>
<dbReference type="SMART" id="SM00382">
    <property type="entry name" value="AAA"/>
    <property type="match status" value="1"/>
</dbReference>
<reference evidence="2 3" key="1">
    <citation type="submission" date="2020-07" db="EMBL/GenBank/DDBJ databases">
        <title>Characterization and genome sequencing of isolate MD1, a novel member within the family Lachnospiraceae.</title>
        <authorList>
            <person name="Rettenmaier R."/>
            <person name="Di Bello L."/>
            <person name="Zinser C."/>
            <person name="Scheitz K."/>
            <person name="Liebl W."/>
            <person name="Zverlov V."/>
        </authorList>
    </citation>
    <scope>NUCLEOTIDE SEQUENCE [LARGE SCALE GENOMIC DNA]</scope>
    <source>
        <strain evidence="2 3">MD1</strain>
    </source>
</reference>
<dbReference type="PANTHER" id="PTHR30050">
    <property type="entry name" value="CHROMOSOMAL REPLICATION INITIATOR PROTEIN DNAA"/>
    <property type="match status" value="1"/>
</dbReference>
<proteinExistence type="predicted"/>
<dbReference type="EMBL" id="JACEGA010000001">
    <property type="protein sequence ID" value="MBB2182160.1"/>
    <property type="molecule type" value="Genomic_DNA"/>
</dbReference>
<dbReference type="Pfam" id="PF01695">
    <property type="entry name" value="IstB_IS21"/>
    <property type="match status" value="1"/>
</dbReference>
<dbReference type="GO" id="GO:0005524">
    <property type="term" value="F:ATP binding"/>
    <property type="evidence" value="ECO:0007669"/>
    <property type="project" value="UniProtKB-KW"/>
</dbReference>
<dbReference type="GO" id="GO:0006260">
    <property type="term" value="P:DNA replication"/>
    <property type="evidence" value="ECO:0007669"/>
    <property type="project" value="TreeGrafter"/>
</dbReference>